<keyword evidence="3 6" id="KW-0238">DNA-binding</keyword>
<dbReference type="Proteomes" id="UP001241748">
    <property type="component" value="Unassembled WGS sequence"/>
</dbReference>
<dbReference type="CDD" id="cd06289">
    <property type="entry name" value="PBP1_MalI-like"/>
    <property type="match status" value="1"/>
</dbReference>
<dbReference type="PANTHER" id="PTHR30146">
    <property type="entry name" value="LACI-RELATED TRANSCRIPTIONAL REPRESSOR"/>
    <property type="match status" value="1"/>
</dbReference>
<protein>
    <submittedName>
        <fullName evidence="6">LacI family DNA-binding transcriptional regulator</fullName>
    </submittedName>
</protein>
<gene>
    <name evidence="6" type="ORF">P5G62_006455</name>
</gene>
<feature type="domain" description="HTH lacI-type" evidence="5">
    <location>
        <begin position="7"/>
        <end position="61"/>
    </location>
</feature>
<dbReference type="PROSITE" id="PS00356">
    <property type="entry name" value="HTH_LACI_1"/>
    <property type="match status" value="1"/>
</dbReference>
<dbReference type="Gene3D" id="1.10.260.40">
    <property type="entry name" value="lambda repressor-like DNA-binding domains"/>
    <property type="match status" value="1"/>
</dbReference>
<dbReference type="Pfam" id="PF00356">
    <property type="entry name" value="LacI"/>
    <property type="match status" value="1"/>
</dbReference>
<comment type="caution">
    <text evidence="6">The sequence shown here is derived from an EMBL/GenBank/DDBJ whole genome shotgun (WGS) entry which is preliminary data.</text>
</comment>
<keyword evidence="1" id="KW-0678">Repressor</keyword>
<dbReference type="InterPro" id="IPR028082">
    <property type="entry name" value="Peripla_BP_I"/>
</dbReference>
<dbReference type="SMART" id="SM00354">
    <property type="entry name" value="HTH_LACI"/>
    <property type="match status" value="1"/>
</dbReference>
<dbReference type="PROSITE" id="PS50932">
    <property type="entry name" value="HTH_LACI_2"/>
    <property type="match status" value="1"/>
</dbReference>
<dbReference type="InterPro" id="IPR001761">
    <property type="entry name" value="Peripla_BP/Lac1_sug-bd_dom"/>
</dbReference>
<reference evidence="6 7" key="1">
    <citation type="submission" date="2024-05" db="EMBL/GenBank/DDBJ databases">
        <authorList>
            <person name="Venkateswaran K."/>
        </authorList>
    </citation>
    <scope>NUCLEOTIDE SEQUENCE [LARGE SCALE GENOMIC DNA]</scope>
    <source>
        <strain evidence="6 7">179-C4-2-HS</strain>
    </source>
</reference>
<dbReference type="EMBL" id="JAROBZ020000001">
    <property type="protein sequence ID" value="MFB3166746.1"/>
    <property type="molecule type" value="Genomic_DNA"/>
</dbReference>
<keyword evidence="4" id="KW-0804">Transcription</keyword>
<evidence type="ECO:0000256" key="3">
    <source>
        <dbReference type="ARBA" id="ARBA00023125"/>
    </source>
</evidence>
<sequence length="335" mass="36810">MTQKKRVTLQDVAEHAGVSRATASLIVRGSTKIAEKTRDKVLDSMRELGYVYDRVAANMRSQSSSTIGLIITDIANPFYAELLRGVHQALEEAGYTVFLGTTYDSKMKQDQLIARMLEHRVGGIILCPVSEDSKDSIEPVKQIDIPLVLAVREIENVSSDYVGIDYEVGAQMAVNHLIHRGHRRIAFLGGTSHSTAWKERRQGYCTALKQAGLEIDESLIIESSVTREGGMGAVRQVLFKSNPPTAVFCFNDLVAHGVMLGLNEAGLQPGKDIAVVGFDNNNEAPLYNPPLTTVSSYARLIGSQAASLLQQRIVNPDRDHQRIILQPELVVRKSS</sequence>
<evidence type="ECO:0000259" key="5">
    <source>
        <dbReference type="PROSITE" id="PS50932"/>
    </source>
</evidence>
<evidence type="ECO:0000256" key="2">
    <source>
        <dbReference type="ARBA" id="ARBA00023015"/>
    </source>
</evidence>
<organism evidence="6 7">
    <name type="scientific">Neobacillus driksii</name>
    <dbReference type="NCBI Taxonomy" id="3035913"/>
    <lineage>
        <taxon>Bacteria</taxon>
        <taxon>Bacillati</taxon>
        <taxon>Bacillota</taxon>
        <taxon>Bacilli</taxon>
        <taxon>Bacillales</taxon>
        <taxon>Bacillaceae</taxon>
        <taxon>Neobacillus</taxon>
    </lineage>
</organism>
<dbReference type="InterPro" id="IPR010982">
    <property type="entry name" value="Lambda_DNA-bd_dom_sf"/>
</dbReference>
<dbReference type="Gene3D" id="3.40.50.2300">
    <property type="match status" value="2"/>
</dbReference>
<dbReference type="SUPFAM" id="SSF47413">
    <property type="entry name" value="lambda repressor-like DNA-binding domains"/>
    <property type="match status" value="1"/>
</dbReference>
<dbReference type="PANTHER" id="PTHR30146:SF148">
    <property type="entry name" value="HTH-TYPE TRANSCRIPTIONAL REPRESSOR PURR-RELATED"/>
    <property type="match status" value="1"/>
</dbReference>
<keyword evidence="7" id="KW-1185">Reference proteome</keyword>
<dbReference type="InterPro" id="IPR000843">
    <property type="entry name" value="HTH_LacI"/>
</dbReference>
<accession>A0ABV4YPG7</accession>
<evidence type="ECO:0000313" key="6">
    <source>
        <dbReference type="EMBL" id="MFB3166746.1"/>
    </source>
</evidence>
<evidence type="ECO:0000313" key="7">
    <source>
        <dbReference type="Proteomes" id="UP001241748"/>
    </source>
</evidence>
<dbReference type="SUPFAM" id="SSF53822">
    <property type="entry name" value="Periplasmic binding protein-like I"/>
    <property type="match status" value="1"/>
</dbReference>
<evidence type="ECO:0000256" key="4">
    <source>
        <dbReference type="ARBA" id="ARBA00023163"/>
    </source>
</evidence>
<keyword evidence="2" id="KW-0805">Transcription regulation</keyword>
<dbReference type="CDD" id="cd01392">
    <property type="entry name" value="HTH_LacI"/>
    <property type="match status" value="1"/>
</dbReference>
<dbReference type="RefSeq" id="WP_306075544.1">
    <property type="nucleotide sequence ID" value="NZ_JAROBZ020000001.1"/>
</dbReference>
<name>A0ABV4YPG7_9BACI</name>
<dbReference type="Pfam" id="PF00532">
    <property type="entry name" value="Peripla_BP_1"/>
    <property type="match status" value="1"/>
</dbReference>
<dbReference type="GO" id="GO:0003677">
    <property type="term" value="F:DNA binding"/>
    <property type="evidence" value="ECO:0007669"/>
    <property type="project" value="UniProtKB-KW"/>
</dbReference>
<proteinExistence type="predicted"/>
<evidence type="ECO:0000256" key="1">
    <source>
        <dbReference type="ARBA" id="ARBA00022491"/>
    </source>
</evidence>